<sequence length="281" mass="30661">MPPPTLPASAYDALELPSETVKVLTNLKPPPSSPESAASPNLLQANPPSAQQALSPNETSITLYAELLLHIRTITVFASLQSFHTRETKATLSADGTSITVSHEGESATIQLPIKSPGGGDAALSLPAKPPSKDLTLRLQLEEKDGSDLLGREQAEERKLNLVPWDGASLNARDGVEILCKSCQSIIVPRAKLREWRDLPNENWAEMMDFWHCHKPDEHHLHSHTHDESTDKKGYAAGNRLTAVQGRGFVDLASMLLHEQDCENVEDLKESGLGLAMASYR</sequence>
<accession>A0A9P4QRL8</accession>
<feature type="compositionally biased region" description="Polar residues" evidence="1">
    <location>
        <begin position="41"/>
        <end position="54"/>
    </location>
</feature>
<dbReference type="GO" id="GO:0006513">
    <property type="term" value="P:protein monoubiquitination"/>
    <property type="evidence" value="ECO:0007669"/>
    <property type="project" value="TreeGrafter"/>
</dbReference>
<evidence type="ECO:0000313" key="2">
    <source>
        <dbReference type="EMBL" id="KAF2729681.1"/>
    </source>
</evidence>
<dbReference type="GO" id="GO:0061630">
    <property type="term" value="F:ubiquitin protein ligase activity"/>
    <property type="evidence" value="ECO:0007669"/>
    <property type="project" value="TreeGrafter"/>
</dbReference>
<comment type="caution">
    <text evidence="2">The sequence shown here is derived from an EMBL/GenBank/DDBJ whole genome shotgun (WGS) entry which is preliminary data.</text>
</comment>
<feature type="region of interest" description="Disordered" evidence="1">
    <location>
        <begin position="24"/>
        <end position="54"/>
    </location>
</feature>
<dbReference type="Proteomes" id="UP000799444">
    <property type="component" value="Unassembled WGS sequence"/>
</dbReference>
<evidence type="ECO:0008006" key="4">
    <source>
        <dbReference type="Google" id="ProtNLM"/>
    </source>
</evidence>
<reference evidence="2" key="1">
    <citation type="journal article" date="2020" name="Stud. Mycol.">
        <title>101 Dothideomycetes genomes: a test case for predicting lifestyles and emergence of pathogens.</title>
        <authorList>
            <person name="Haridas S."/>
            <person name="Albert R."/>
            <person name="Binder M."/>
            <person name="Bloem J."/>
            <person name="Labutti K."/>
            <person name="Salamov A."/>
            <person name="Andreopoulos B."/>
            <person name="Baker S."/>
            <person name="Barry K."/>
            <person name="Bills G."/>
            <person name="Bluhm B."/>
            <person name="Cannon C."/>
            <person name="Castanera R."/>
            <person name="Culley D."/>
            <person name="Daum C."/>
            <person name="Ezra D."/>
            <person name="Gonzalez J."/>
            <person name="Henrissat B."/>
            <person name="Kuo A."/>
            <person name="Liang C."/>
            <person name="Lipzen A."/>
            <person name="Lutzoni F."/>
            <person name="Magnuson J."/>
            <person name="Mondo S."/>
            <person name="Nolan M."/>
            <person name="Ohm R."/>
            <person name="Pangilinan J."/>
            <person name="Park H.-J."/>
            <person name="Ramirez L."/>
            <person name="Alfaro M."/>
            <person name="Sun H."/>
            <person name="Tritt A."/>
            <person name="Yoshinaga Y."/>
            <person name="Zwiers L.-H."/>
            <person name="Turgeon B."/>
            <person name="Goodwin S."/>
            <person name="Spatafora J."/>
            <person name="Crous P."/>
            <person name="Grigoriev I."/>
        </authorList>
    </citation>
    <scope>NUCLEOTIDE SEQUENCE</scope>
    <source>
        <strain evidence="2">CBS 125425</strain>
    </source>
</reference>
<dbReference type="PANTHER" id="PTHR31531">
    <property type="entry name" value="E3 UBIQUITIN-PROTEIN LIGASE E3D FAMILY MEMBER"/>
    <property type="match status" value="1"/>
</dbReference>
<dbReference type="GO" id="GO:0005829">
    <property type="term" value="C:cytosol"/>
    <property type="evidence" value="ECO:0007669"/>
    <property type="project" value="TreeGrafter"/>
</dbReference>
<dbReference type="GO" id="GO:0031624">
    <property type="term" value="F:ubiquitin conjugating enzyme binding"/>
    <property type="evidence" value="ECO:0007669"/>
    <property type="project" value="TreeGrafter"/>
</dbReference>
<dbReference type="GO" id="GO:0043161">
    <property type="term" value="P:proteasome-mediated ubiquitin-dependent protein catabolic process"/>
    <property type="evidence" value="ECO:0007669"/>
    <property type="project" value="TreeGrafter"/>
</dbReference>
<dbReference type="EMBL" id="ML996238">
    <property type="protein sequence ID" value="KAF2729681.1"/>
    <property type="molecule type" value="Genomic_DNA"/>
</dbReference>
<dbReference type="InterPro" id="IPR019193">
    <property type="entry name" value="UBQ-conj_enz_E2-bd_prot"/>
</dbReference>
<dbReference type="GO" id="GO:0005634">
    <property type="term" value="C:nucleus"/>
    <property type="evidence" value="ECO:0007669"/>
    <property type="project" value="TreeGrafter"/>
</dbReference>
<name>A0A9P4QRL8_9PLEO</name>
<dbReference type="GO" id="GO:0030332">
    <property type="term" value="F:cyclin binding"/>
    <property type="evidence" value="ECO:0007669"/>
    <property type="project" value="TreeGrafter"/>
</dbReference>
<gene>
    <name evidence="2" type="ORF">EJ04DRAFT_527615</name>
</gene>
<protein>
    <recommendedName>
        <fullName evidence="4">Ubiquitin-conjugating enzyme E2-binding protein</fullName>
    </recommendedName>
</protein>
<dbReference type="GO" id="GO:0000209">
    <property type="term" value="P:protein polyubiquitination"/>
    <property type="evidence" value="ECO:0007669"/>
    <property type="project" value="TreeGrafter"/>
</dbReference>
<organism evidence="2 3">
    <name type="scientific">Polyplosphaeria fusca</name>
    <dbReference type="NCBI Taxonomy" id="682080"/>
    <lineage>
        <taxon>Eukaryota</taxon>
        <taxon>Fungi</taxon>
        <taxon>Dikarya</taxon>
        <taxon>Ascomycota</taxon>
        <taxon>Pezizomycotina</taxon>
        <taxon>Dothideomycetes</taxon>
        <taxon>Pleosporomycetidae</taxon>
        <taxon>Pleosporales</taxon>
        <taxon>Tetraplosphaeriaceae</taxon>
        <taxon>Polyplosphaeria</taxon>
    </lineage>
</organism>
<keyword evidence="3" id="KW-1185">Reference proteome</keyword>
<evidence type="ECO:0000256" key="1">
    <source>
        <dbReference type="SAM" id="MobiDB-lite"/>
    </source>
</evidence>
<dbReference type="PANTHER" id="PTHR31531:SF2">
    <property type="entry name" value="E3 UBIQUITIN-PROTEIN LIGASE E3D"/>
    <property type="match status" value="1"/>
</dbReference>
<dbReference type="OrthoDB" id="386949at2759"/>
<dbReference type="GO" id="GO:0051865">
    <property type="term" value="P:protein autoubiquitination"/>
    <property type="evidence" value="ECO:0007669"/>
    <property type="project" value="TreeGrafter"/>
</dbReference>
<dbReference type="Pfam" id="PF09814">
    <property type="entry name" value="HECT_2"/>
    <property type="match status" value="1"/>
</dbReference>
<evidence type="ECO:0000313" key="3">
    <source>
        <dbReference type="Proteomes" id="UP000799444"/>
    </source>
</evidence>
<dbReference type="AlphaFoldDB" id="A0A9P4QRL8"/>
<proteinExistence type="predicted"/>
<dbReference type="GO" id="GO:0000151">
    <property type="term" value="C:ubiquitin ligase complex"/>
    <property type="evidence" value="ECO:0007669"/>
    <property type="project" value="TreeGrafter"/>
</dbReference>